<dbReference type="GeneID" id="108669266"/>
<evidence type="ECO:0000256" key="1">
    <source>
        <dbReference type="ARBA" id="ARBA00023157"/>
    </source>
</evidence>
<dbReference type="PROSITE" id="PS50041">
    <property type="entry name" value="C_TYPE_LECTIN_2"/>
    <property type="match status" value="1"/>
</dbReference>
<keyword evidence="1" id="KW-1015">Disulfide bond</keyword>
<dbReference type="Proteomes" id="UP000694843">
    <property type="component" value="Unplaced"/>
</dbReference>
<name>A0A8B7NEM3_HYAAZ</name>
<organism evidence="3 4">
    <name type="scientific">Hyalella azteca</name>
    <name type="common">Amphipod</name>
    <dbReference type="NCBI Taxonomy" id="294128"/>
    <lineage>
        <taxon>Eukaryota</taxon>
        <taxon>Metazoa</taxon>
        <taxon>Ecdysozoa</taxon>
        <taxon>Arthropoda</taxon>
        <taxon>Crustacea</taxon>
        <taxon>Multicrustacea</taxon>
        <taxon>Malacostraca</taxon>
        <taxon>Eumalacostraca</taxon>
        <taxon>Peracarida</taxon>
        <taxon>Amphipoda</taxon>
        <taxon>Senticaudata</taxon>
        <taxon>Talitrida</taxon>
        <taxon>Talitroidea</taxon>
        <taxon>Hyalellidae</taxon>
        <taxon>Hyalella</taxon>
    </lineage>
</organism>
<accession>A0A8B7NEM3</accession>
<protein>
    <submittedName>
        <fullName evidence="4">Uncharacterized protein LOC108669266</fullName>
    </submittedName>
</protein>
<dbReference type="InterPro" id="IPR018378">
    <property type="entry name" value="C-type_lectin_CS"/>
</dbReference>
<proteinExistence type="predicted"/>
<evidence type="ECO:0000259" key="2">
    <source>
        <dbReference type="PROSITE" id="PS50041"/>
    </source>
</evidence>
<dbReference type="InterPro" id="IPR016187">
    <property type="entry name" value="CTDL_fold"/>
</dbReference>
<gene>
    <name evidence="4" type="primary">LOC108669266</name>
</gene>
<dbReference type="RefSeq" id="XP_018012059.1">
    <property type="nucleotide sequence ID" value="XM_018156570.2"/>
</dbReference>
<dbReference type="OrthoDB" id="441660at2759"/>
<dbReference type="SMART" id="SM00034">
    <property type="entry name" value="CLECT"/>
    <property type="match status" value="1"/>
</dbReference>
<dbReference type="InterPro" id="IPR001304">
    <property type="entry name" value="C-type_lectin-like"/>
</dbReference>
<evidence type="ECO:0000313" key="4">
    <source>
        <dbReference type="RefSeq" id="XP_018012059.1"/>
    </source>
</evidence>
<dbReference type="InterPro" id="IPR016186">
    <property type="entry name" value="C-type_lectin-like/link_sf"/>
</dbReference>
<evidence type="ECO:0000313" key="3">
    <source>
        <dbReference type="Proteomes" id="UP000694843"/>
    </source>
</evidence>
<dbReference type="PROSITE" id="PS00615">
    <property type="entry name" value="C_TYPE_LECTIN_1"/>
    <property type="match status" value="1"/>
</dbReference>
<keyword evidence="3" id="KW-1185">Reference proteome</keyword>
<dbReference type="Gene3D" id="3.10.100.10">
    <property type="entry name" value="Mannose-Binding Protein A, subunit A"/>
    <property type="match status" value="1"/>
</dbReference>
<dbReference type="KEGG" id="hazt:108669266"/>
<dbReference type="AlphaFoldDB" id="A0A8B7NEM3"/>
<feature type="domain" description="C-type lectin" evidence="2">
    <location>
        <begin position="161"/>
        <end position="281"/>
    </location>
</feature>
<dbReference type="SUPFAM" id="SSF56436">
    <property type="entry name" value="C-type lectin-like"/>
    <property type="match status" value="1"/>
</dbReference>
<dbReference type="Pfam" id="PF00059">
    <property type="entry name" value="Lectin_C"/>
    <property type="match status" value="1"/>
</dbReference>
<reference evidence="4" key="1">
    <citation type="submission" date="2025-08" db="UniProtKB">
        <authorList>
            <consortium name="RefSeq"/>
        </authorList>
    </citation>
    <scope>IDENTIFICATION</scope>
    <source>
        <tissue evidence="4">Whole organism</tissue>
    </source>
</reference>
<sequence>MRVGTALTIYMLGLVRVGLGRYKYWKPASADLAQLFTFSGQNSSGVLTSEMRCWNWATAKDWTFLACYIPLTDGSGNCSLWDDKPIKNGLVNLTVTPGSNNCMAVFKTDVCVLPGNSLMKVGEMKNNSFCPNLKDVCLPSGMMDVKRAAAPQSCTAPFNVSGDLCLMTTPVVPIVARVRWCDARGFCLRSGADLATVRTDQEFQQFQAFFVAFGRTSSPIWLGSYKTADGQWVWLNSYRNPYTLPDWYPGRPGAGQCGHFNTSTALLADSPCTTFNSVLCRAMVAP</sequence>